<dbReference type="Proteomes" id="UP000247476">
    <property type="component" value="Unassembled WGS sequence"/>
</dbReference>
<dbReference type="EMBL" id="QJVJ01000002">
    <property type="protein sequence ID" value="PYI56502.1"/>
    <property type="molecule type" value="Genomic_DNA"/>
</dbReference>
<keyword evidence="3" id="KW-1185">Reference proteome</keyword>
<organism evidence="2 3">
    <name type="scientific">Paenibacillus flagellatus</name>
    <dbReference type="NCBI Taxonomy" id="2211139"/>
    <lineage>
        <taxon>Bacteria</taxon>
        <taxon>Bacillati</taxon>
        <taxon>Bacillota</taxon>
        <taxon>Bacilli</taxon>
        <taxon>Bacillales</taxon>
        <taxon>Paenibacillaceae</taxon>
        <taxon>Paenibacillus</taxon>
    </lineage>
</organism>
<feature type="transmembrane region" description="Helical" evidence="1">
    <location>
        <begin position="14"/>
        <end position="33"/>
    </location>
</feature>
<dbReference type="InterPro" id="IPR048147">
    <property type="entry name" value="CBO0543-like"/>
</dbReference>
<feature type="transmembrane region" description="Helical" evidence="1">
    <location>
        <begin position="40"/>
        <end position="56"/>
    </location>
</feature>
<accession>A0A2V5KBZ0</accession>
<dbReference type="RefSeq" id="WP_110839029.1">
    <property type="nucleotide sequence ID" value="NZ_QJVJ01000002.1"/>
</dbReference>
<feature type="transmembrane region" description="Helical" evidence="1">
    <location>
        <begin position="76"/>
        <end position="98"/>
    </location>
</feature>
<feature type="transmembrane region" description="Helical" evidence="1">
    <location>
        <begin position="105"/>
        <end position="126"/>
    </location>
</feature>
<gene>
    <name evidence="2" type="ORF">DLM86_05890</name>
</gene>
<feature type="transmembrane region" description="Helical" evidence="1">
    <location>
        <begin position="138"/>
        <end position="158"/>
    </location>
</feature>
<sequence>MSFYSWKEQDLFTWPWWFELGVVVVPWVLFFLLLDRKRSLSVWFFGLFVLIVTAFLDDLGAEAGLWSYPVKFVPYSLIAMPFDFSPVPVAQMLIYQYVRSWKPFLLALVGQALLFAYVGEPFSVWVKAVEYDEWNYSYSFLFYIVLGTAAKAFVDYWVRKQAGEGT</sequence>
<dbReference type="NCBIfam" id="NF041644">
    <property type="entry name" value="CBO0543_fam"/>
    <property type="match status" value="1"/>
</dbReference>
<dbReference type="OrthoDB" id="1679483at2"/>
<proteinExistence type="predicted"/>
<keyword evidence="1" id="KW-1133">Transmembrane helix</keyword>
<keyword evidence="1" id="KW-0472">Membrane</keyword>
<evidence type="ECO:0000313" key="2">
    <source>
        <dbReference type="EMBL" id="PYI56502.1"/>
    </source>
</evidence>
<name>A0A2V5KBZ0_9BACL</name>
<protein>
    <submittedName>
        <fullName evidence="2">Uncharacterized protein</fullName>
    </submittedName>
</protein>
<comment type="caution">
    <text evidence="2">The sequence shown here is derived from an EMBL/GenBank/DDBJ whole genome shotgun (WGS) entry which is preliminary data.</text>
</comment>
<dbReference type="AlphaFoldDB" id="A0A2V5KBZ0"/>
<keyword evidence="1" id="KW-0812">Transmembrane</keyword>
<reference evidence="2 3" key="1">
    <citation type="submission" date="2018-05" db="EMBL/GenBank/DDBJ databases">
        <title>Paenibacillus flagellatus sp. nov., isolated from selenium mineral soil.</title>
        <authorList>
            <person name="Dai X."/>
        </authorList>
    </citation>
    <scope>NUCLEOTIDE SEQUENCE [LARGE SCALE GENOMIC DNA]</scope>
    <source>
        <strain evidence="2 3">DXL2</strain>
    </source>
</reference>
<evidence type="ECO:0000313" key="3">
    <source>
        <dbReference type="Proteomes" id="UP000247476"/>
    </source>
</evidence>
<evidence type="ECO:0000256" key="1">
    <source>
        <dbReference type="SAM" id="Phobius"/>
    </source>
</evidence>